<keyword evidence="1" id="KW-1133">Transmembrane helix</keyword>
<evidence type="ECO:0000256" key="1">
    <source>
        <dbReference type="SAM" id="Phobius"/>
    </source>
</evidence>
<keyword evidence="1" id="KW-0472">Membrane</keyword>
<keyword evidence="1" id="KW-0812">Transmembrane</keyword>
<accession>X0VFB0</accession>
<evidence type="ECO:0000313" key="2">
    <source>
        <dbReference type="EMBL" id="GAG16924.1"/>
    </source>
</evidence>
<name>X0VFB0_9ZZZZ</name>
<gene>
    <name evidence="2" type="ORF">S01H1_54396</name>
</gene>
<protein>
    <submittedName>
        <fullName evidence="2">Uncharacterized protein</fullName>
    </submittedName>
</protein>
<dbReference type="EMBL" id="BARS01035294">
    <property type="protein sequence ID" value="GAG16924.1"/>
    <property type="molecule type" value="Genomic_DNA"/>
</dbReference>
<organism evidence="2">
    <name type="scientific">marine sediment metagenome</name>
    <dbReference type="NCBI Taxonomy" id="412755"/>
    <lineage>
        <taxon>unclassified sequences</taxon>
        <taxon>metagenomes</taxon>
        <taxon>ecological metagenomes</taxon>
    </lineage>
</organism>
<dbReference type="AlphaFoldDB" id="X0VFB0"/>
<reference evidence="2" key="1">
    <citation type="journal article" date="2014" name="Front. Microbiol.">
        <title>High frequency of phylogenetically diverse reductive dehalogenase-homologous genes in deep subseafloor sedimentary metagenomes.</title>
        <authorList>
            <person name="Kawai M."/>
            <person name="Futagami T."/>
            <person name="Toyoda A."/>
            <person name="Takaki Y."/>
            <person name="Nishi S."/>
            <person name="Hori S."/>
            <person name="Arai W."/>
            <person name="Tsubouchi T."/>
            <person name="Morono Y."/>
            <person name="Uchiyama I."/>
            <person name="Ito T."/>
            <person name="Fujiyama A."/>
            <person name="Inagaki F."/>
            <person name="Takami H."/>
        </authorList>
    </citation>
    <scope>NUCLEOTIDE SEQUENCE</scope>
    <source>
        <strain evidence="2">Expedition CK06-06</strain>
    </source>
</reference>
<proteinExistence type="predicted"/>
<feature type="transmembrane region" description="Helical" evidence="1">
    <location>
        <begin position="168"/>
        <end position="186"/>
    </location>
</feature>
<comment type="caution">
    <text evidence="2">The sequence shown here is derived from an EMBL/GenBank/DDBJ whole genome shotgun (WGS) entry which is preliminary data.</text>
</comment>
<sequence>MSDETGRRIDSIVGDGIAQGRSAVNIADDLTQLVRPSRRGVITRTPYGRPGSYDARRLARSEVTIAFGRSAKEAGITNPFVNRTFYNLSPAHKSDPGDICEAFAEQSEEQGGFAPEDVPTPALDTHPHCLCHLTHGTADTDLVVQMLRDGLMDVAPVMARAQQRMTPLMVEAMIAAVMGYSFFSYVTGEF</sequence>